<evidence type="ECO:0000256" key="6">
    <source>
        <dbReference type="ARBA" id="ARBA00023163"/>
    </source>
</evidence>
<dbReference type="InterPro" id="IPR002481">
    <property type="entry name" value="FUR"/>
</dbReference>
<evidence type="ECO:0000256" key="2">
    <source>
        <dbReference type="ARBA" id="ARBA00022491"/>
    </source>
</evidence>
<comment type="similarity">
    <text evidence="1">Belongs to the Fur family.</text>
</comment>
<evidence type="ECO:0000313" key="8">
    <source>
        <dbReference type="Proteomes" id="UP001576708"/>
    </source>
</evidence>
<gene>
    <name evidence="7" type="ORF">ACE02W_18530</name>
</gene>
<dbReference type="InterPro" id="IPR036388">
    <property type="entry name" value="WH-like_DNA-bd_sf"/>
</dbReference>
<keyword evidence="6" id="KW-0804">Transcription</keyword>
<dbReference type="RefSeq" id="WP_342202611.1">
    <property type="nucleotide sequence ID" value="NZ_JBCATE010000008.1"/>
</dbReference>
<accession>A0ABV4VNB6</accession>
<comment type="caution">
    <text evidence="7">The sequence shown here is derived from an EMBL/GenBank/DDBJ whole genome shotgun (WGS) entry which is preliminary data.</text>
</comment>
<evidence type="ECO:0000256" key="5">
    <source>
        <dbReference type="ARBA" id="ARBA00023125"/>
    </source>
</evidence>
<dbReference type="Gene3D" id="3.30.1490.190">
    <property type="match status" value="1"/>
</dbReference>
<keyword evidence="8" id="KW-1185">Reference proteome</keyword>
<sequence>MTEKKTELLREVVQKCEEKGINLTNKRKMVLSVLQEHDLPLSAYEIADVLKQSVGESLPIMSIYRMLDFLVQEQLAHKLLTVNKYIACHHICDHHIHSQFLICNVCQKVTEIALPDALVAQLQQNVSEAQFTLSSPQLELAGWCHDCRQQLNIQHA</sequence>
<dbReference type="Proteomes" id="UP001576708">
    <property type="component" value="Unassembled WGS sequence"/>
</dbReference>
<evidence type="ECO:0000256" key="3">
    <source>
        <dbReference type="ARBA" id="ARBA00022833"/>
    </source>
</evidence>
<proteinExistence type="inferred from homology"/>
<dbReference type="Gene3D" id="1.10.10.10">
    <property type="entry name" value="Winged helix-like DNA-binding domain superfamily/Winged helix DNA-binding domain"/>
    <property type="match status" value="1"/>
</dbReference>
<protein>
    <submittedName>
        <fullName evidence="7">Fur family transcriptional regulator</fullName>
    </submittedName>
</protein>
<keyword evidence="3" id="KW-0862">Zinc</keyword>
<evidence type="ECO:0000256" key="1">
    <source>
        <dbReference type="ARBA" id="ARBA00007957"/>
    </source>
</evidence>
<dbReference type="Pfam" id="PF01475">
    <property type="entry name" value="FUR"/>
    <property type="match status" value="1"/>
</dbReference>
<dbReference type="InterPro" id="IPR043135">
    <property type="entry name" value="Fur_C"/>
</dbReference>
<dbReference type="PANTHER" id="PTHR33202:SF6">
    <property type="entry name" value="ZINC UPTAKE REGULATION PROTEIN"/>
    <property type="match status" value="1"/>
</dbReference>
<dbReference type="PANTHER" id="PTHR33202">
    <property type="entry name" value="ZINC UPTAKE REGULATION PROTEIN"/>
    <property type="match status" value="1"/>
</dbReference>
<evidence type="ECO:0000313" key="7">
    <source>
        <dbReference type="EMBL" id="MFB2621817.1"/>
    </source>
</evidence>
<reference evidence="7 8" key="1">
    <citation type="submission" date="2024-09" db="EMBL/GenBank/DDBJ databases">
        <authorList>
            <person name="Zhang Y."/>
        </authorList>
    </citation>
    <scope>NUCLEOTIDE SEQUENCE [LARGE SCALE GENOMIC DNA]</scope>
    <source>
        <strain evidence="7 8">ZJ318</strain>
    </source>
</reference>
<keyword evidence="4" id="KW-0805">Transcription regulation</keyword>
<dbReference type="EMBL" id="JBHFGU010000008">
    <property type="protein sequence ID" value="MFB2621817.1"/>
    <property type="molecule type" value="Genomic_DNA"/>
</dbReference>
<keyword evidence="2" id="KW-0678">Repressor</keyword>
<name>A0ABV4VNB6_9GAMM</name>
<keyword evidence="5" id="KW-0238">DNA-binding</keyword>
<organism evidence="7 8">
    <name type="scientific">Shewanella mangrovisoli</name>
    <dbReference type="NCBI Taxonomy" id="2864211"/>
    <lineage>
        <taxon>Bacteria</taxon>
        <taxon>Pseudomonadati</taxon>
        <taxon>Pseudomonadota</taxon>
        <taxon>Gammaproteobacteria</taxon>
        <taxon>Alteromonadales</taxon>
        <taxon>Shewanellaceae</taxon>
        <taxon>Shewanella</taxon>
    </lineage>
</organism>
<evidence type="ECO:0000256" key="4">
    <source>
        <dbReference type="ARBA" id="ARBA00023015"/>
    </source>
</evidence>
<dbReference type="InterPro" id="IPR036390">
    <property type="entry name" value="WH_DNA-bd_sf"/>
</dbReference>
<dbReference type="SUPFAM" id="SSF46785">
    <property type="entry name" value="Winged helix' DNA-binding domain"/>
    <property type="match status" value="1"/>
</dbReference>